<comment type="caution">
    <text evidence="4">The sequence shown here is derived from an EMBL/GenBank/DDBJ whole genome shotgun (WGS) entry which is preliminary data.</text>
</comment>
<feature type="region of interest" description="Disordered" evidence="1">
    <location>
        <begin position="265"/>
        <end position="392"/>
    </location>
</feature>
<proteinExistence type="predicted"/>
<feature type="compositionally biased region" description="Low complexity" evidence="1">
    <location>
        <begin position="374"/>
        <end position="392"/>
    </location>
</feature>
<evidence type="ECO:0000313" key="4">
    <source>
        <dbReference type="EMBL" id="GEB60461.1"/>
    </source>
</evidence>
<feature type="compositionally biased region" description="Low complexity" evidence="1">
    <location>
        <begin position="265"/>
        <end position="342"/>
    </location>
</feature>
<feature type="compositionally biased region" description="Gly residues" evidence="1">
    <location>
        <begin position="343"/>
        <end position="373"/>
    </location>
</feature>
<feature type="signal peptide" evidence="3">
    <location>
        <begin position="1"/>
        <end position="25"/>
    </location>
</feature>
<dbReference type="Proteomes" id="UP000315226">
    <property type="component" value="Unassembled WGS sequence"/>
</dbReference>
<evidence type="ECO:0000256" key="1">
    <source>
        <dbReference type="SAM" id="MobiDB-lite"/>
    </source>
</evidence>
<organism evidence="4 5">
    <name type="scientific">Streptomyces gardneri</name>
    <dbReference type="NCBI Taxonomy" id="66892"/>
    <lineage>
        <taxon>Bacteria</taxon>
        <taxon>Bacillati</taxon>
        <taxon>Actinomycetota</taxon>
        <taxon>Actinomycetes</taxon>
        <taxon>Kitasatosporales</taxon>
        <taxon>Streptomycetaceae</taxon>
        <taxon>Streptomyces</taxon>
    </lineage>
</organism>
<keyword evidence="5" id="KW-1185">Reference proteome</keyword>
<evidence type="ECO:0000256" key="3">
    <source>
        <dbReference type="SAM" id="SignalP"/>
    </source>
</evidence>
<protein>
    <recommendedName>
        <fullName evidence="6">Gram-positive cocci surface proteins LPxTG domain-containing protein</fullName>
    </recommendedName>
</protein>
<sequence length="424" mass="41064">MLLTVLALVCGALAAVLALAAPAKAATVHGTFTFQGASGSTTAETFATGVGTPAACPAPADPAKPYVKARLAVIDSATGGIAVLADTVATGSLSDGPFTRALDVQADHSSLQAALRTFLPEGPLDGRYELRLFCRTAVGAETEQYFSSMIEVTGEAWAPIAQLTTLLEVVSDPEVPTAGGQATLTATVQPKDAAGSVTFQKFVNEELVDIATVAVVGGKAETTLTGLAATGNDSLPVLVTFTPTDPEAHTAGSFVLSLVVVEPTATPTPTGTGTPTPTGTGTPTGTATPTPTDDPTGTDSPTPTDTPSETGTPSGTPSETPTDTASPSGTGTPAPTGTDDSAGSGGSSGGDSGSSGGGTSGGSGTSGSSGGSGNTSTTTNGGSGSLAATGASAASAALGSLALCLLGAAAVLQNRRRKAKAPRP</sequence>
<evidence type="ECO:0008006" key="6">
    <source>
        <dbReference type="Google" id="ProtNLM"/>
    </source>
</evidence>
<evidence type="ECO:0000256" key="2">
    <source>
        <dbReference type="SAM" id="Phobius"/>
    </source>
</evidence>
<keyword evidence="3" id="KW-0732">Signal</keyword>
<keyword evidence="2" id="KW-0812">Transmembrane</keyword>
<keyword evidence="2" id="KW-0472">Membrane</keyword>
<dbReference type="AlphaFoldDB" id="A0A4Y3RRC6"/>
<feature type="chain" id="PRO_5021346684" description="Gram-positive cocci surface proteins LPxTG domain-containing protein" evidence="3">
    <location>
        <begin position="26"/>
        <end position="424"/>
    </location>
</feature>
<feature type="transmembrane region" description="Helical" evidence="2">
    <location>
        <begin position="393"/>
        <end position="412"/>
    </location>
</feature>
<name>A0A4Y3RRC6_9ACTN</name>
<evidence type="ECO:0000313" key="5">
    <source>
        <dbReference type="Proteomes" id="UP000315226"/>
    </source>
</evidence>
<gene>
    <name evidence="4" type="ORF">SGA01_60660</name>
</gene>
<accession>A0A4Y3RRC6</accession>
<reference evidence="4 5" key="1">
    <citation type="submission" date="2019-06" db="EMBL/GenBank/DDBJ databases">
        <title>Whole genome shotgun sequence of Streptomyces gardneri NBRC 12865.</title>
        <authorList>
            <person name="Hosoyama A."/>
            <person name="Uohara A."/>
            <person name="Ohji S."/>
            <person name="Ichikawa N."/>
        </authorList>
    </citation>
    <scope>NUCLEOTIDE SEQUENCE [LARGE SCALE GENOMIC DNA]</scope>
    <source>
        <strain evidence="4 5">NBRC 12865</strain>
    </source>
</reference>
<dbReference type="EMBL" id="BJMN01000043">
    <property type="protein sequence ID" value="GEB60461.1"/>
    <property type="molecule type" value="Genomic_DNA"/>
</dbReference>
<keyword evidence="2" id="KW-1133">Transmembrane helix</keyword>